<dbReference type="PANTHER" id="PTHR19211:SF14">
    <property type="entry name" value="ATP-BINDING CASSETTE SUB-FAMILY F MEMBER 1"/>
    <property type="match status" value="1"/>
</dbReference>
<dbReference type="Proteomes" id="UP000029995">
    <property type="component" value="Unassembled WGS sequence"/>
</dbReference>
<evidence type="ECO:0000256" key="2">
    <source>
        <dbReference type="ARBA" id="ARBA00022741"/>
    </source>
</evidence>
<dbReference type="PANTHER" id="PTHR19211">
    <property type="entry name" value="ATP-BINDING TRANSPORT PROTEIN-RELATED"/>
    <property type="match status" value="1"/>
</dbReference>
<dbReference type="EMBL" id="JANX01000130">
    <property type="protein sequence ID" value="KGM33993.1"/>
    <property type="molecule type" value="Genomic_DNA"/>
</dbReference>
<dbReference type="InterPro" id="IPR017871">
    <property type="entry name" value="ABC_transporter-like_CS"/>
</dbReference>
<keyword evidence="2" id="KW-0547">Nucleotide-binding</keyword>
<dbReference type="GO" id="GO:0016887">
    <property type="term" value="F:ATP hydrolysis activity"/>
    <property type="evidence" value="ECO:0007669"/>
    <property type="project" value="InterPro"/>
</dbReference>
<feature type="coiled-coil region" evidence="4">
    <location>
        <begin position="215"/>
        <end position="283"/>
    </location>
</feature>
<dbReference type="InterPro" id="IPR027417">
    <property type="entry name" value="P-loop_NTPase"/>
</dbReference>
<feature type="domain" description="ABC transporter" evidence="5">
    <location>
        <begin position="297"/>
        <end position="512"/>
    </location>
</feature>
<dbReference type="InterPro" id="IPR003593">
    <property type="entry name" value="AAA+_ATPase"/>
</dbReference>
<protein>
    <recommendedName>
        <fullName evidence="5">ABC transporter domain-containing protein</fullName>
    </recommendedName>
</protein>
<evidence type="ECO:0000259" key="5">
    <source>
        <dbReference type="PROSITE" id="PS50893"/>
    </source>
</evidence>
<evidence type="ECO:0000256" key="4">
    <source>
        <dbReference type="SAM" id="Coils"/>
    </source>
</evidence>
<dbReference type="Gene3D" id="3.40.50.300">
    <property type="entry name" value="P-loop containing nucleotide triphosphate hydrolases"/>
    <property type="match status" value="2"/>
</dbReference>
<sequence>MLLQAEAITLKIGGRALFQDASFAVHPDDRIGLVGDNGSGKSTLINALLGEIELDRGRIARRRGLLIGHVPQAVPAAILPLTLHEAMVQALPEAARDDQAWRADVVLDELGLAPELWHVQTVAELSGGWQRLLLVARATLADPDLLILDEPTNHLDVGKVMRLERWLTEHLRLPFILVSHDREFLDRVTNRTIILRGDRVRSYGTSFSQARQELIREDLAALQQAERDEKEVERLERAAKRLAIWSNLKGHNPDMARRAKAVASRAEQRRAEATVAHREARRDINLDSGEVQRATLVRLKDHVVRTETGRELLRIEQEFVRRGDRIALLGLNGTGKSHLIRDLMAAITRAAAGDAPLGQSITANPQLRPGYLDQHLSDLPRQVPVNRALQAASTLRDAELVRELHNIGIPIEKQATPIGNLSYGEQLRVTFLLLRLRQPNIYLLDEPTNHLDIAGRERLEDLLSRDDTTCVFVTHDRRMLRGIGTRYLEIRNRRLVEVDGPDEFLERAAAAA</sequence>
<dbReference type="OrthoDB" id="9808609at2"/>
<keyword evidence="1" id="KW-0677">Repeat</keyword>
<dbReference type="SUPFAM" id="SSF52540">
    <property type="entry name" value="P-loop containing nucleoside triphosphate hydrolases"/>
    <property type="match status" value="2"/>
</dbReference>
<keyword evidence="3" id="KW-0067">ATP-binding</keyword>
<name>A0A0A0D833_9PROT</name>
<feature type="domain" description="ABC transporter" evidence="5">
    <location>
        <begin position="3"/>
        <end position="222"/>
    </location>
</feature>
<reference evidence="6 7" key="1">
    <citation type="submission" date="2014-01" db="EMBL/GenBank/DDBJ databases">
        <title>Genome sequence determination for a cystic fibrosis isolate, Inquilinus limosus.</title>
        <authorList>
            <person name="Pino M."/>
            <person name="Di Conza J."/>
            <person name="Gutkind G."/>
        </authorList>
    </citation>
    <scope>NUCLEOTIDE SEQUENCE [LARGE SCALE GENOMIC DNA]</scope>
    <source>
        <strain evidence="6 7">MP06</strain>
    </source>
</reference>
<gene>
    <name evidence="6" type="ORF">P409_12760</name>
</gene>
<dbReference type="PROSITE" id="PS00211">
    <property type="entry name" value="ABC_TRANSPORTER_1"/>
    <property type="match status" value="1"/>
</dbReference>
<comment type="caution">
    <text evidence="6">The sequence shown here is derived from an EMBL/GenBank/DDBJ whole genome shotgun (WGS) entry which is preliminary data.</text>
</comment>
<proteinExistence type="predicted"/>
<evidence type="ECO:0000313" key="7">
    <source>
        <dbReference type="Proteomes" id="UP000029995"/>
    </source>
</evidence>
<organism evidence="6 7">
    <name type="scientific">Inquilinus limosus MP06</name>
    <dbReference type="NCBI Taxonomy" id="1398085"/>
    <lineage>
        <taxon>Bacteria</taxon>
        <taxon>Pseudomonadati</taxon>
        <taxon>Pseudomonadota</taxon>
        <taxon>Alphaproteobacteria</taxon>
        <taxon>Rhodospirillales</taxon>
        <taxon>Rhodospirillaceae</taxon>
        <taxon>Inquilinus</taxon>
    </lineage>
</organism>
<evidence type="ECO:0000256" key="1">
    <source>
        <dbReference type="ARBA" id="ARBA00022737"/>
    </source>
</evidence>
<dbReference type="AlphaFoldDB" id="A0A0A0D833"/>
<dbReference type="RefSeq" id="WP_034836647.1">
    <property type="nucleotide sequence ID" value="NZ_JANX01000130.1"/>
</dbReference>
<dbReference type="GO" id="GO:0005524">
    <property type="term" value="F:ATP binding"/>
    <property type="evidence" value="ECO:0007669"/>
    <property type="project" value="UniProtKB-KW"/>
</dbReference>
<dbReference type="PROSITE" id="PS50893">
    <property type="entry name" value="ABC_TRANSPORTER_2"/>
    <property type="match status" value="2"/>
</dbReference>
<accession>A0A0A0D833</accession>
<dbReference type="SMART" id="SM00382">
    <property type="entry name" value="AAA"/>
    <property type="match status" value="2"/>
</dbReference>
<keyword evidence="4" id="KW-0175">Coiled coil</keyword>
<dbReference type="Pfam" id="PF00005">
    <property type="entry name" value="ABC_tran"/>
    <property type="match status" value="2"/>
</dbReference>
<dbReference type="InterPro" id="IPR003439">
    <property type="entry name" value="ABC_transporter-like_ATP-bd"/>
</dbReference>
<dbReference type="CDD" id="cd03221">
    <property type="entry name" value="ABCF_EF-3"/>
    <property type="match status" value="1"/>
</dbReference>
<evidence type="ECO:0000313" key="6">
    <source>
        <dbReference type="EMBL" id="KGM33993.1"/>
    </source>
</evidence>
<evidence type="ECO:0000256" key="3">
    <source>
        <dbReference type="ARBA" id="ARBA00022840"/>
    </source>
</evidence>
<dbReference type="InterPro" id="IPR050611">
    <property type="entry name" value="ABCF"/>
</dbReference>